<accession>A0A7J8SYV0</accession>
<reference evidence="1 2" key="1">
    <citation type="journal article" date="2019" name="Genome Biol. Evol.">
        <title>Insights into the evolution of the New World diploid cottons (Gossypium, subgenus Houzingenia) based on genome sequencing.</title>
        <authorList>
            <person name="Grover C.E."/>
            <person name="Arick M.A. 2nd"/>
            <person name="Thrash A."/>
            <person name="Conover J.L."/>
            <person name="Sanders W.S."/>
            <person name="Peterson D.G."/>
            <person name="Frelichowski J.E."/>
            <person name="Scheffler J.A."/>
            <person name="Scheffler B.E."/>
            <person name="Wendel J.F."/>
        </authorList>
    </citation>
    <scope>NUCLEOTIDE SEQUENCE [LARGE SCALE GENOMIC DNA]</scope>
    <source>
        <strain evidence="1">27</strain>
        <tissue evidence="1">Leaf</tissue>
    </source>
</reference>
<proteinExistence type="predicted"/>
<keyword evidence="2" id="KW-1185">Reference proteome</keyword>
<name>A0A7J8SYV0_GOSDV</name>
<evidence type="ECO:0000313" key="2">
    <source>
        <dbReference type="Proteomes" id="UP000593561"/>
    </source>
</evidence>
<dbReference type="Proteomes" id="UP000593561">
    <property type="component" value="Unassembled WGS sequence"/>
</dbReference>
<organism evidence="1 2">
    <name type="scientific">Gossypium davidsonii</name>
    <name type="common">Davidson's cotton</name>
    <name type="synonym">Gossypium klotzschianum subsp. davidsonii</name>
    <dbReference type="NCBI Taxonomy" id="34287"/>
    <lineage>
        <taxon>Eukaryota</taxon>
        <taxon>Viridiplantae</taxon>
        <taxon>Streptophyta</taxon>
        <taxon>Embryophyta</taxon>
        <taxon>Tracheophyta</taxon>
        <taxon>Spermatophyta</taxon>
        <taxon>Magnoliopsida</taxon>
        <taxon>eudicotyledons</taxon>
        <taxon>Gunneridae</taxon>
        <taxon>Pentapetalae</taxon>
        <taxon>rosids</taxon>
        <taxon>malvids</taxon>
        <taxon>Malvales</taxon>
        <taxon>Malvaceae</taxon>
        <taxon>Malvoideae</taxon>
        <taxon>Gossypium</taxon>
    </lineage>
</organism>
<sequence>MALPLALAASTNSELNLKANFRPGHFRDTPNNQPMA</sequence>
<comment type="caution">
    <text evidence="1">The sequence shown here is derived from an EMBL/GenBank/DDBJ whole genome shotgun (WGS) entry which is preliminary data.</text>
</comment>
<protein>
    <submittedName>
        <fullName evidence="1">Uncharacterized protein</fullName>
    </submittedName>
</protein>
<evidence type="ECO:0000313" key="1">
    <source>
        <dbReference type="EMBL" id="MBA0630686.1"/>
    </source>
</evidence>
<feature type="non-terminal residue" evidence="1">
    <location>
        <position position="36"/>
    </location>
</feature>
<gene>
    <name evidence="1" type="ORF">Godav_002757</name>
</gene>
<dbReference type="AlphaFoldDB" id="A0A7J8SYV0"/>
<dbReference type="EMBL" id="JABFAC010000012">
    <property type="protein sequence ID" value="MBA0630686.1"/>
    <property type="molecule type" value="Genomic_DNA"/>
</dbReference>